<dbReference type="InterPro" id="IPR029052">
    <property type="entry name" value="Metallo-depent_PP-like"/>
</dbReference>
<dbReference type="AlphaFoldDB" id="A0A1Y2JY05"/>
<name>A0A1Y2JY05_BRAJP</name>
<comment type="similarity">
    <text evidence="1">Belongs to the CapA family.</text>
</comment>
<dbReference type="SUPFAM" id="SSF56300">
    <property type="entry name" value="Metallo-dependent phosphatases"/>
    <property type="match status" value="1"/>
</dbReference>
<dbReference type="CDD" id="cd07381">
    <property type="entry name" value="MPP_CapA"/>
    <property type="match status" value="1"/>
</dbReference>
<dbReference type="EMBL" id="NAFL01000132">
    <property type="protein sequence ID" value="OSJ37112.1"/>
    <property type="molecule type" value="Genomic_DNA"/>
</dbReference>
<dbReference type="PANTHER" id="PTHR33393:SF12">
    <property type="entry name" value="CAPSULE BIOSYNTHESIS PROTEIN CAPA"/>
    <property type="match status" value="1"/>
</dbReference>
<dbReference type="SMART" id="SM00854">
    <property type="entry name" value="PGA_cap"/>
    <property type="match status" value="1"/>
</dbReference>
<accession>A0A1Y2JY05</accession>
<evidence type="ECO:0000256" key="1">
    <source>
        <dbReference type="ARBA" id="ARBA00005662"/>
    </source>
</evidence>
<comment type="caution">
    <text evidence="3">The sequence shown here is derived from an EMBL/GenBank/DDBJ whole genome shotgun (WGS) entry which is preliminary data.</text>
</comment>
<dbReference type="Pfam" id="PF09587">
    <property type="entry name" value="PGA_cap"/>
    <property type="match status" value="1"/>
</dbReference>
<protein>
    <submittedName>
        <fullName evidence="3">Poly-gamma-glutamate biosynthesis (Capsule formation)-like protein</fullName>
    </submittedName>
</protein>
<evidence type="ECO:0000313" key="4">
    <source>
        <dbReference type="Proteomes" id="UP000193335"/>
    </source>
</evidence>
<evidence type="ECO:0000259" key="2">
    <source>
        <dbReference type="SMART" id="SM00854"/>
    </source>
</evidence>
<dbReference type="Gene3D" id="3.60.21.10">
    <property type="match status" value="1"/>
</dbReference>
<proteinExistence type="inferred from homology"/>
<dbReference type="InterPro" id="IPR052169">
    <property type="entry name" value="CW_Biosynth-Accessory"/>
</dbReference>
<feature type="domain" description="Capsule synthesis protein CapA" evidence="2">
    <location>
        <begin position="94"/>
        <end position="351"/>
    </location>
</feature>
<dbReference type="InterPro" id="IPR019079">
    <property type="entry name" value="Capsule_synth_CapA"/>
</dbReference>
<dbReference type="PANTHER" id="PTHR33393">
    <property type="entry name" value="POLYGLUTAMINE SYNTHESIS ACCESSORY PROTEIN RV0574C-RELATED"/>
    <property type="match status" value="1"/>
</dbReference>
<gene>
    <name evidence="3" type="ORF">BSZ19_00845</name>
</gene>
<dbReference type="Proteomes" id="UP000193335">
    <property type="component" value="Unassembled WGS sequence"/>
</dbReference>
<reference evidence="3 4" key="1">
    <citation type="submission" date="2017-03" db="EMBL/GenBank/DDBJ databases">
        <title>Whole genome sequences of fourteen strains of Bradyrhizobium canariense and one strain of Bradyrhizobium japonicum isolated from Lupinus (Papilionoideae: Genisteae) species in Algeria.</title>
        <authorList>
            <person name="Crovadore J."/>
            <person name="Chekireb D."/>
            <person name="Brachmann A."/>
            <person name="Chablais R."/>
            <person name="Cochard B."/>
            <person name="Lefort F."/>
        </authorList>
    </citation>
    <scope>NUCLEOTIDE SEQUENCE [LARGE SCALE GENOMIC DNA]</scope>
    <source>
        <strain evidence="3 4">UBMA197</strain>
    </source>
</reference>
<sequence>MRRNLPATPLDTSRASIVKLAAVKCAILFGYWAYPRADAATAAEEMAFTDGVYWFYKCARPILRSEKSMPEVSLSRDKSLVELPDEFKKRTSLTLGAAGDLIQADGLESSKDILFENISDVLFGVDISFANYESPVTNQKPVEDAIGGGRPPIMCCSFAQFSTLTGHRGRCFTALNAANNHMFDLGIEGLETTQRLFKENGILGIGAPQEPLEYGRGQILTKAAIKIGFVSATFGLNGHQPPARETYRIHTAKLMSKYLATDLELLKAQIDDCKRRNCDFIIASIHWGYEFEFFPRRRQIEAARALVEEGVDLILGHHPHVIQPVEYYRTRRDPNRIAVIAYSLGSLTWGWYTAPHLVLSMILNMKLSKGLIAGKSRTYIESIKPIPVFRVVSYEGGQRVMRIEKLEDYLNGQGSDHPTNYVKQMRKYVDLVLGV</sequence>
<evidence type="ECO:0000313" key="3">
    <source>
        <dbReference type="EMBL" id="OSJ37112.1"/>
    </source>
</evidence>
<organism evidence="3 4">
    <name type="scientific">Bradyrhizobium japonicum</name>
    <dbReference type="NCBI Taxonomy" id="375"/>
    <lineage>
        <taxon>Bacteria</taxon>
        <taxon>Pseudomonadati</taxon>
        <taxon>Pseudomonadota</taxon>
        <taxon>Alphaproteobacteria</taxon>
        <taxon>Hyphomicrobiales</taxon>
        <taxon>Nitrobacteraceae</taxon>
        <taxon>Bradyrhizobium</taxon>
    </lineage>
</organism>